<feature type="compositionally biased region" description="Polar residues" evidence="1">
    <location>
        <begin position="14"/>
        <end position="33"/>
    </location>
</feature>
<feature type="region of interest" description="Disordered" evidence="1">
    <location>
        <begin position="1"/>
        <end position="81"/>
    </location>
</feature>
<evidence type="ECO:0000256" key="1">
    <source>
        <dbReference type="SAM" id="MobiDB-lite"/>
    </source>
</evidence>
<protein>
    <submittedName>
        <fullName evidence="2">Uncharacterized protein</fullName>
    </submittedName>
</protein>
<proteinExistence type="predicted"/>
<comment type="caution">
    <text evidence="2">The sequence shown here is derived from an EMBL/GenBank/DDBJ whole genome shotgun (WGS) entry which is preliminary data.</text>
</comment>
<feature type="compositionally biased region" description="Basic and acidic residues" evidence="1">
    <location>
        <begin position="66"/>
        <end position="81"/>
    </location>
</feature>
<evidence type="ECO:0000313" key="2">
    <source>
        <dbReference type="EMBL" id="PRQ45992.1"/>
    </source>
</evidence>
<dbReference type="AlphaFoldDB" id="A0A2P6RHT7"/>
<feature type="compositionally biased region" description="Basic residues" evidence="1">
    <location>
        <begin position="37"/>
        <end position="46"/>
    </location>
</feature>
<evidence type="ECO:0000313" key="3">
    <source>
        <dbReference type="Proteomes" id="UP000238479"/>
    </source>
</evidence>
<accession>A0A2P6RHT7</accession>
<organism evidence="2 3">
    <name type="scientific">Rosa chinensis</name>
    <name type="common">China rose</name>
    <dbReference type="NCBI Taxonomy" id="74649"/>
    <lineage>
        <taxon>Eukaryota</taxon>
        <taxon>Viridiplantae</taxon>
        <taxon>Streptophyta</taxon>
        <taxon>Embryophyta</taxon>
        <taxon>Tracheophyta</taxon>
        <taxon>Spermatophyta</taxon>
        <taxon>Magnoliopsida</taxon>
        <taxon>eudicotyledons</taxon>
        <taxon>Gunneridae</taxon>
        <taxon>Pentapetalae</taxon>
        <taxon>rosids</taxon>
        <taxon>fabids</taxon>
        <taxon>Rosales</taxon>
        <taxon>Rosaceae</taxon>
        <taxon>Rosoideae</taxon>
        <taxon>Rosoideae incertae sedis</taxon>
        <taxon>Rosa</taxon>
    </lineage>
</organism>
<dbReference type="Proteomes" id="UP000238479">
    <property type="component" value="Chromosome 2"/>
</dbReference>
<dbReference type="EMBL" id="PDCK01000040">
    <property type="protein sequence ID" value="PRQ45992.1"/>
    <property type="molecule type" value="Genomic_DNA"/>
</dbReference>
<name>A0A2P6RHT7_ROSCH</name>
<reference evidence="2 3" key="1">
    <citation type="journal article" date="2018" name="Nat. Genet.">
        <title>The Rosa genome provides new insights in the design of modern roses.</title>
        <authorList>
            <person name="Bendahmane M."/>
        </authorList>
    </citation>
    <scope>NUCLEOTIDE SEQUENCE [LARGE SCALE GENOMIC DNA]</scope>
    <source>
        <strain evidence="3">cv. Old Blush</strain>
    </source>
</reference>
<sequence length="178" mass="20228">MGAGGGRNGRESAKIQNCNRGGNSFDPSFSGQIVQRCFHRRDRGRKPSLGLAGLRPEAAGRGRTRRGSESAERGRESRGERKRMGGVGFRFWKPTLVSFYFYPKVTMNSNFLNSLITFAYELRFLRTTYARARFNALYNFHEGNFLKLITHKKSILNHPLNVKIITANGNHKEFHATE</sequence>
<dbReference type="Gramene" id="PRQ45992">
    <property type="protein sequence ID" value="PRQ45992"/>
    <property type="gene ID" value="RchiOBHm_Chr2g0084321"/>
</dbReference>
<keyword evidence="3" id="KW-1185">Reference proteome</keyword>
<gene>
    <name evidence="2" type="ORF">RchiOBHm_Chr2g0084321</name>
</gene>